<dbReference type="SUPFAM" id="SSF90123">
    <property type="entry name" value="ABC transporter transmembrane region"/>
    <property type="match status" value="1"/>
</dbReference>
<feature type="domain" description="ABC transporter" evidence="10">
    <location>
        <begin position="501"/>
        <end position="734"/>
    </location>
</feature>
<protein>
    <submittedName>
        <fullName evidence="13">NHLP family bacteriocin export ABC transporter peptidase/permease/ATPase subunit</fullName>
    </submittedName>
</protein>
<dbReference type="NCBIfam" id="TIGR03796">
    <property type="entry name" value="NHLM_micro_ABC1"/>
    <property type="match status" value="1"/>
</dbReference>
<evidence type="ECO:0000259" key="11">
    <source>
        <dbReference type="PROSITE" id="PS50929"/>
    </source>
</evidence>
<feature type="domain" description="Peptidase C39" evidence="12">
    <location>
        <begin position="25"/>
        <end position="144"/>
    </location>
</feature>
<feature type="transmembrane region" description="Helical" evidence="9">
    <location>
        <begin position="392"/>
        <end position="415"/>
    </location>
</feature>
<dbReference type="SMART" id="SM00382">
    <property type="entry name" value="AAA"/>
    <property type="match status" value="1"/>
</dbReference>
<keyword evidence="7 9" id="KW-1133">Transmembrane helix</keyword>
<dbReference type="InterPro" id="IPR017871">
    <property type="entry name" value="ABC_transporter-like_CS"/>
</dbReference>
<keyword evidence="5" id="KW-0788">Thiol protease</keyword>
<feature type="transmembrane region" description="Helical" evidence="9">
    <location>
        <begin position="311"/>
        <end position="335"/>
    </location>
</feature>
<dbReference type="PANTHER" id="PTHR43394:SF1">
    <property type="entry name" value="ATP-BINDING CASSETTE SUB-FAMILY B MEMBER 10, MITOCHONDRIAL"/>
    <property type="match status" value="1"/>
</dbReference>
<dbReference type="SUPFAM" id="SSF52540">
    <property type="entry name" value="P-loop containing nucleoside triphosphate hydrolases"/>
    <property type="match status" value="1"/>
</dbReference>
<keyword evidence="8 9" id="KW-0472">Membrane</keyword>
<dbReference type="Gene3D" id="1.20.1560.10">
    <property type="entry name" value="ABC transporter type 1, transmembrane domain"/>
    <property type="match status" value="1"/>
</dbReference>
<dbReference type="Gene3D" id="3.90.70.10">
    <property type="entry name" value="Cysteine proteinases"/>
    <property type="match status" value="1"/>
</dbReference>
<feature type="transmembrane region" description="Helical" evidence="9">
    <location>
        <begin position="210"/>
        <end position="229"/>
    </location>
</feature>
<dbReference type="PROSITE" id="PS50893">
    <property type="entry name" value="ABC_TRANSPORTER_2"/>
    <property type="match status" value="1"/>
</dbReference>
<dbReference type="Proteomes" id="UP001576774">
    <property type="component" value="Unassembled WGS sequence"/>
</dbReference>
<feature type="transmembrane region" description="Helical" evidence="9">
    <location>
        <begin position="171"/>
        <end position="190"/>
    </location>
</feature>
<dbReference type="CDD" id="cd18569">
    <property type="entry name" value="ABC_6TM_NHLM_bacteriocin"/>
    <property type="match status" value="1"/>
</dbReference>
<accession>A0ABV4XEK8</accession>
<keyword evidence="14" id="KW-1185">Reference proteome</keyword>
<reference evidence="13 14" key="1">
    <citation type="submission" date="2024-09" db="EMBL/GenBank/DDBJ databases">
        <title>Floridaenema gen nov. (Aerosakkonemataceae, Aerosakkonematales ord. nov., Cyanobacteria) from benthic tropical and subtropical fresh waters, with the description of four new species.</title>
        <authorList>
            <person name="Moretto J.A."/>
            <person name="Berthold D.E."/>
            <person name="Lefler F.W."/>
            <person name="Huang I.-S."/>
            <person name="Laughinghouse H. IV."/>
        </authorList>
    </citation>
    <scope>NUCLEOTIDE SEQUENCE [LARGE SCALE GENOMIC DNA]</scope>
    <source>
        <strain evidence="13 14">BLCC-F46</strain>
    </source>
</reference>
<dbReference type="PROSITE" id="PS00211">
    <property type="entry name" value="ABC_TRANSPORTER_1"/>
    <property type="match status" value="1"/>
</dbReference>
<feature type="domain" description="ABC transmembrane type-1" evidence="11">
    <location>
        <begin position="176"/>
        <end position="456"/>
    </location>
</feature>
<dbReference type="InterPro" id="IPR005074">
    <property type="entry name" value="Peptidase_C39"/>
</dbReference>
<evidence type="ECO:0000256" key="4">
    <source>
        <dbReference type="ARBA" id="ARBA00022801"/>
    </source>
</evidence>
<dbReference type="PANTHER" id="PTHR43394">
    <property type="entry name" value="ATP-DEPENDENT PERMEASE MDL1, MITOCHONDRIAL"/>
    <property type="match status" value="1"/>
</dbReference>
<keyword evidence="5" id="KW-0645">Protease</keyword>
<dbReference type="Gene3D" id="3.40.50.300">
    <property type="entry name" value="P-loop containing nucleotide triphosphate hydrolases"/>
    <property type="match status" value="1"/>
</dbReference>
<dbReference type="EMBL" id="JBHFNQ010000206">
    <property type="protein sequence ID" value="MFB2880573.1"/>
    <property type="molecule type" value="Genomic_DNA"/>
</dbReference>
<dbReference type="Pfam" id="PF00005">
    <property type="entry name" value="ABC_tran"/>
    <property type="match status" value="1"/>
</dbReference>
<dbReference type="InterPro" id="IPR036640">
    <property type="entry name" value="ABC1_TM_sf"/>
</dbReference>
<evidence type="ECO:0000259" key="12">
    <source>
        <dbReference type="PROSITE" id="PS50990"/>
    </source>
</evidence>
<comment type="caution">
    <text evidence="13">The sequence shown here is derived from an EMBL/GenBank/DDBJ whole genome shotgun (WGS) entry which is preliminary data.</text>
</comment>
<evidence type="ECO:0000256" key="3">
    <source>
        <dbReference type="ARBA" id="ARBA00022741"/>
    </source>
</evidence>
<organism evidence="13 14">
    <name type="scientific">Floridaenema aerugineum BLCC-F46</name>
    <dbReference type="NCBI Taxonomy" id="3153654"/>
    <lineage>
        <taxon>Bacteria</taxon>
        <taxon>Bacillati</taxon>
        <taxon>Cyanobacteriota</taxon>
        <taxon>Cyanophyceae</taxon>
        <taxon>Oscillatoriophycideae</taxon>
        <taxon>Aerosakkonematales</taxon>
        <taxon>Aerosakkonemataceae</taxon>
        <taxon>Floridanema</taxon>
        <taxon>Floridanema aerugineum</taxon>
    </lineage>
</organism>
<evidence type="ECO:0000256" key="1">
    <source>
        <dbReference type="ARBA" id="ARBA00004651"/>
    </source>
</evidence>
<sequence length="741" mass="82189">MLKQRRKQEIEQQHQKRVKTPTLLQMEEVECGAAALGIMLGYYGRFVPLAKLRQECGVSRDGSQPASIVKAARQYGLRAKAFKKQTSQLRKMRLPAIAFWNFSHLLVIEGFEKDKVYINDPATGPRVISLAEFEQAYIGVILAMEPGPEFQKGGQAPSVLRSLLERLKTSIGAVSLSVLLGFLLVIPGLALPVFSQVFVDQILVEDRIDWLRPLLLGMLVTTLIQAFLFSQQRRYLRHLQIKLAATMSSQFFWHLLKLPIGFYTQRFPGEIGGRVKLNDKVAQAISGSMAETIINVVMTVIYLLVMFAYNWVLTALTLFLAFINIFTLFKTGAFLEEAFMQSDKYWGKTEGVSIAGIQSMETLKASALESDFFARWAGYFAKITNAEREISVVFEIIQVLPILLTALTTTLVLAVGGWQVMNGQMSIGMLVAFQTLLISFQTPINQLMGFGTTLPTLAGNIMRLDDVLANDPDTLLAKNDLEVKAQKSKLSDSPISLKGHIELRNITFGYAKVNKPLIENFSCTIQPGQRVALVGGSGSGKSTVAKLVAGLYEPWSGEILFDGKPRNTISRSVLVSSIATVEQEVFLFSGTVRDNLTLWDTTVSDSQLRRACIDAKIQDIILAMPGGYNSELLEGGANLSGGQRQRLEIARSLINNPTILILDEATSALDGETEQFIYNNLRQRGCSCLIVAHRLSSIKDCDEIIVMDRGVVVQRGKHNELIQKGGFYAELVHEEEAENEE</sequence>
<keyword evidence="3" id="KW-0547">Nucleotide-binding</keyword>
<evidence type="ECO:0000313" key="14">
    <source>
        <dbReference type="Proteomes" id="UP001576774"/>
    </source>
</evidence>
<evidence type="ECO:0000256" key="5">
    <source>
        <dbReference type="ARBA" id="ARBA00022807"/>
    </source>
</evidence>
<evidence type="ECO:0000256" key="6">
    <source>
        <dbReference type="ARBA" id="ARBA00022840"/>
    </source>
</evidence>
<dbReference type="InterPro" id="IPR022514">
    <property type="entry name" value="NHPM_micro_ABC1"/>
</dbReference>
<feature type="transmembrane region" description="Helical" evidence="9">
    <location>
        <begin position="421"/>
        <end position="440"/>
    </location>
</feature>
<comment type="subcellular location">
    <subcellularLocation>
        <location evidence="1">Cell membrane</location>
        <topology evidence="1">Multi-pass membrane protein</topology>
    </subcellularLocation>
</comment>
<dbReference type="Pfam" id="PF00664">
    <property type="entry name" value="ABC_membrane"/>
    <property type="match status" value="1"/>
</dbReference>
<evidence type="ECO:0000256" key="8">
    <source>
        <dbReference type="ARBA" id="ARBA00023136"/>
    </source>
</evidence>
<dbReference type="RefSeq" id="WP_413273584.1">
    <property type="nucleotide sequence ID" value="NZ_JBHFNQ010000206.1"/>
</dbReference>
<dbReference type="InterPro" id="IPR003593">
    <property type="entry name" value="AAA+_ATPase"/>
</dbReference>
<dbReference type="InterPro" id="IPR039421">
    <property type="entry name" value="Type_1_exporter"/>
</dbReference>
<dbReference type="InterPro" id="IPR027417">
    <property type="entry name" value="P-loop_NTPase"/>
</dbReference>
<dbReference type="InterPro" id="IPR003439">
    <property type="entry name" value="ABC_transporter-like_ATP-bd"/>
</dbReference>
<keyword evidence="6" id="KW-0067">ATP-binding</keyword>
<name>A0ABV4XEK8_9CYAN</name>
<keyword evidence="2 9" id="KW-0812">Transmembrane</keyword>
<dbReference type="Pfam" id="PF03412">
    <property type="entry name" value="Peptidase_C39"/>
    <property type="match status" value="1"/>
</dbReference>
<evidence type="ECO:0000256" key="9">
    <source>
        <dbReference type="SAM" id="Phobius"/>
    </source>
</evidence>
<keyword evidence="4" id="KW-0378">Hydrolase</keyword>
<dbReference type="InterPro" id="IPR011527">
    <property type="entry name" value="ABC1_TM_dom"/>
</dbReference>
<proteinExistence type="predicted"/>
<evidence type="ECO:0000256" key="7">
    <source>
        <dbReference type="ARBA" id="ARBA00022989"/>
    </source>
</evidence>
<evidence type="ECO:0000259" key="10">
    <source>
        <dbReference type="PROSITE" id="PS50893"/>
    </source>
</evidence>
<dbReference type="PROSITE" id="PS50929">
    <property type="entry name" value="ABC_TM1F"/>
    <property type="match status" value="1"/>
</dbReference>
<evidence type="ECO:0000313" key="13">
    <source>
        <dbReference type="EMBL" id="MFB2880573.1"/>
    </source>
</evidence>
<gene>
    <name evidence="13" type="ORF">ACE1CC_27305</name>
</gene>
<dbReference type="PROSITE" id="PS50990">
    <property type="entry name" value="PEPTIDASE_C39"/>
    <property type="match status" value="1"/>
</dbReference>
<evidence type="ECO:0000256" key="2">
    <source>
        <dbReference type="ARBA" id="ARBA00022692"/>
    </source>
</evidence>